<dbReference type="STRING" id="281362.AT959_18870"/>
<evidence type="ECO:0000313" key="3">
    <source>
        <dbReference type="Proteomes" id="UP000070186"/>
    </source>
</evidence>
<dbReference type="AlphaFoldDB" id="A0A133XD80"/>
<name>A0A133XD80_9RHOO</name>
<dbReference type="Gene3D" id="3.40.50.150">
    <property type="entry name" value="Vaccinia Virus protein VP39"/>
    <property type="match status" value="1"/>
</dbReference>
<proteinExistence type="predicted"/>
<reference evidence="2 3" key="1">
    <citation type="submission" date="2015-12" db="EMBL/GenBank/DDBJ databases">
        <title>Nitrous oxide reduction kinetics distinguish bacteria harboring typical versus atypical NosZ.</title>
        <authorList>
            <person name="Yoon S."/>
            <person name="Nissen S."/>
            <person name="Park D."/>
            <person name="Sanford R.A."/>
            <person name="Loeffler F.E."/>
        </authorList>
    </citation>
    <scope>NUCLEOTIDE SEQUENCE [LARGE SCALE GENOMIC DNA]</scope>
    <source>
        <strain evidence="2 3">ATCC BAA-841</strain>
    </source>
</reference>
<evidence type="ECO:0000313" key="2">
    <source>
        <dbReference type="EMBL" id="KXB28895.1"/>
    </source>
</evidence>
<dbReference type="InterPro" id="IPR025714">
    <property type="entry name" value="Methyltranfer_dom"/>
</dbReference>
<dbReference type="Proteomes" id="UP000070186">
    <property type="component" value="Unassembled WGS sequence"/>
</dbReference>
<dbReference type="PANTHER" id="PTHR13369:SF0">
    <property type="entry name" value="GLUTATHIONE S-TRANSFERASE C-TERMINAL DOMAIN-CONTAINING PROTEIN"/>
    <property type="match status" value="1"/>
</dbReference>
<dbReference type="InterPro" id="IPR029063">
    <property type="entry name" value="SAM-dependent_MTases_sf"/>
</dbReference>
<evidence type="ECO:0000259" key="1">
    <source>
        <dbReference type="Pfam" id="PF13679"/>
    </source>
</evidence>
<dbReference type="EMBL" id="LODL01000040">
    <property type="protein sequence ID" value="KXB28895.1"/>
    <property type="molecule type" value="Genomic_DNA"/>
</dbReference>
<dbReference type="SUPFAM" id="SSF53335">
    <property type="entry name" value="S-adenosyl-L-methionine-dependent methyltransferases"/>
    <property type="match status" value="1"/>
</dbReference>
<dbReference type="PANTHER" id="PTHR13369">
    <property type="match status" value="1"/>
</dbReference>
<protein>
    <recommendedName>
        <fullName evidence="1">Methyltransferase domain-containing protein</fullName>
    </recommendedName>
</protein>
<sequence>MSWRERQRQLDALLLNFYEFWHPQPFRESRPAWCERWPALAAELLALSEAELQHLGDDDAAAVALLARHIPEVAELVPLAGLPQRPLAVLAEQQSRWAWEIPGRKRQQIEAFAAAARSAGRPVIDWCGGKGHLGRLLAAQWQTPVQTLELDAVLCAEGQALARRQALDHRFVVADALTVTDWPQAGQHAVALHACGELHRRLLEHGAAAGVRRFDVAPCCYHRGVAAHYQPLSGRLGLQLTRDDTRLAVTETVTASPRLALQRDKEMAWKLGFDAWRRATSSVAYQNFKSVPAAWFRGSFAEFLGLMREREGMASEAIGAAEAFEAQGWQRQREVMRLSVMRHAFRRALEVWLALDLVVYLEGRGYAVALGRFCERRLTPRNLLISAWRG</sequence>
<comment type="caution">
    <text evidence="2">The sequence shown here is derived from an EMBL/GenBank/DDBJ whole genome shotgun (WGS) entry which is preliminary data.</text>
</comment>
<keyword evidence="3" id="KW-1185">Reference proteome</keyword>
<organism evidence="2 3">
    <name type="scientific">Dechloromonas denitrificans</name>
    <dbReference type="NCBI Taxonomy" id="281362"/>
    <lineage>
        <taxon>Bacteria</taxon>
        <taxon>Pseudomonadati</taxon>
        <taxon>Pseudomonadota</taxon>
        <taxon>Betaproteobacteria</taxon>
        <taxon>Rhodocyclales</taxon>
        <taxon>Azonexaceae</taxon>
        <taxon>Dechloromonas</taxon>
    </lineage>
</organism>
<accession>A0A133XD80</accession>
<feature type="domain" description="Methyltransferase" evidence="1">
    <location>
        <begin position="115"/>
        <end position="222"/>
    </location>
</feature>
<gene>
    <name evidence="2" type="ORF">AT959_18870</name>
</gene>
<dbReference type="RefSeq" id="WP_066886792.1">
    <property type="nucleotide sequence ID" value="NZ_LODL01000040.1"/>
</dbReference>
<dbReference type="Pfam" id="PF13679">
    <property type="entry name" value="Methyltransf_32"/>
    <property type="match status" value="1"/>
</dbReference>